<evidence type="ECO:0000313" key="1">
    <source>
        <dbReference type="EMBL" id="KKK73541.1"/>
    </source>
</evidence>
<protein>
    <submittedName>
        <fullName evidence="1">Uncharacterized protein</fullName>
    </submittedName>
</protein>
<name>A0A0F9AMV5_9ZZZZ</name>
<gene>
    <name evidence="1" type="ORF">LCGC14_2892790</name>
</gene>
<dbReference type="AlphaFoldDB" id="A0A0F9AMV5"/>
<sequence>ELAQLEWENLDLQVIENNDRCDAFLYWRSKHIEKQIRKSKLEDKKAGNKKGMIDVPIFTGKKNKEGDK</sequence>
<feature type="non-terminal residue" evidence="1">
    <location>
        <position position="1"/>
    </location>
</feature>
<accession>A0A0F9AMV5</accession>
<proteinExistence type="predicted"/>
<organism evidence="1">
    <name type="scientific">marine sediment metagenome</name>
    <dbReference type="NCBI Taxonomy" id="412755"/>
    <lineage>
        <taxon>unclassified sequences</taxon>
        <taxon>metagenomes</taxon>
        <taxon>ecological metagenomes</taxon>
    </lineage>
</organism>
<comment type="caution">
    <text evidence="1">The sequence shown here is derived from an EMBL/GenBank/DDBJ whole genome shotgun (WGS) entry which is preliminary data.</text>
</comment>
<dbReference type="EMBL" id="LAZR01056746">
    <property type="protein sequence ID" value="KKK73541.1"/>
    <property type="molecule type" value="Genomic_DNA"/>
</dbReference>
<reference evidence="1" key="1">
    <citation type="journal article" date="2015" name="Nature">
        <title>Complex archaea that bridge the gap between prokaryotes and eukaryotes.</title>
        <authorList>
            <person name="Spang A."/>
            <person name="Saw J.H."/>
            <person name="Jorgensen S.L."/>
            <person name="Zaremba-Niedzwiedzka K."/>
            <person name="Martijn J."/>
            <person name="Lind A.E."/>
            <person name="van Eijk R."/>
            <person name="Schleper C."/>
            <person name="Guy L."/>
            <person name="Ettema T.J."/>
        </authorList>
    </citation>
    <scope>NUCLEOTIDE SEQUENCE</scope>
</reference>